<evidence type="ECO:0000256" key="8">
    <source>
        <dbReference type="ARBA" id="ARBA00023295"/>
    </source>
</evidence>
<dbReference type="InterPro" id="IPR014718">
    <property type="entry name" value="GH-type_carb-bd"/>
</dbReference>
<evidence type="ECO:0000313" key="13">
    <source>
        <dbReference type="EMBL" id="MBS0028993.1"/>
    </source>
</evidence>
<dbReference type="SUPFAM" id="SSF49303">
    <property type="entry name" value="beta-Galactosidase/glucuronidase domain"/>
    <property type="match status" value="1"/>
</dbReference>
<feature type="chain" id="PRO_5047487625" description="beta-galactosidase" evidence="9">
    <location>
        <begin position="20"/>
        <end position="952"/>
    </location>
</feature>
<evidence type="ECO:0000256" key="3">
    <source>
        <dbReference type="ARBA" id="ARBA00007401"/>
    </source>
</evidence>
<protein>
    <recommendedName>
        <fullName evidence="5">beta-galactosidase</fullName>
        <ecNumber evidence="5">3.2.1.23</ecNumber>
    </recommendedName>
</protein>
<dbReference type="Gene3D" id="3.20.20.80">
    <property type="entry name" value="Glycosidases"/>
    <property type="match status" value="1"/>
</dbReference>
<dbReference type="InterPro" id="IPR050347">
    <property type="entry name" value="Bact_Beta-galactosidase"/>
</dbReference>
<evidence type="ECO:0000256" key="6">
    <source>
        <dbReference type="ARBA" id="ARBA00022801"/>
    </source>
</evidence>
<feature type="domain" description="Glycoside hydrolase family 2 immunoglobulin-like beta-sandwich" evidence="10">
    <location>
        <begin position="186"/>
        <end position="282"/>
    </location>
</feature>
<dbReference type="InterPro" id="IPR036156">
    <property type="entry name" value="Beta-gal/glucu_dom_sf"/>
</dbReference>
<dbReference type="Pfam" id="PF02836">
    <property type="entry name" value="Glyco_hydro_2_C"/>
    <property type="match status" value="1"/>
</dbReference>
<comment type="caution">
    <text evidence="13">The sequence shown here is derived from an EMBL/GenBank/DDBJ whole genome shotgun (WGS) entry which is preliminary data.</text>
</comment>
<evidence type="ECO:0000256" key="1">
    <source>
        <dbReference type="ARBA" id="ARBA00001412"/>
    </source>
</evidence>
<accession>A0ABS5J1R2</accession>
<evidence type="ECO:0000256" key="2">
    <source>
        <dbReference type="ARBA" id="ARBA00001913"/>
    </source>
</evidence>
<dbReference type="InterPro" id="IPR006103">
    <property type="entry name" value="Glyco_hydro_2_cat"/>
</dbReference>
<dbReference type="Pfam" id="PF00703">
    <property type="entry name" value="Glyco_hydro_2"/>
    <property type="match status" value="1"/>
</dbReference>
<keyword evidence="8" id="KW-0326">Glycosidase</keyword>
<comment type="catalytic activity">
    <reaction evidence="1">
        <text>Hydrolysis of terminal non-reducing beta-D-galactose residues in beta-D-galactosides.</text>
        <dbReference type="EC" id="3.2.1.23"/>
    </reaction>
</comment>
<organism evidence="13 14">
    <name type="scientific">Chitinophaga hostae</name>
    <dbReference type="NCBI Taxonomy" id="2831022"/>
    <lineage>
        <taxon>Bacteria</taxon>
        <taxon>Pseudomonadati</taxon>
        <taxon>Bacteroidota</taxon>
        <taxon>Chitinophagia</taxon>
        <taxon>Chitinophagales</taxon>
        <taxon>Chitinophagaceae</taxon>
        <taxon>Chitinophaga</taxon>
    </lineage>
</organism>
<reference evidence="13 14" key="1">
    <citation type="submission" date="2021-04" db="EMBL/GenBank/DDBJ databases">
        <title>Chitinophaga sp. nov., isolated from the rhizosphere soil.</title>
        <authorList>
            <person name="He S."/>
        </authorList>
    </citation>
    <scope>NUCLEOTIDE SEQUENCE [LARGE SCALE GENOMIC DNA]</scope>
    <source>
        <strain evidence="13 14">2R12</strain>
    </source>
</reference>
<dbReference type="SUPFAM" id="SSF49785">
    <property type="entry name" value="Galactose-binding domain-like"/>
    <property type="match status" value="1"/>
</dbReference>
<feature type="signal peptide" evidence="9">
    <location>
        <begin position="1"/>
        <end position="19"/>
    </location>
</feature>
<dbReference type="InterPro" id="IPR006101">
    <property type="entry name" value="Glyco_hydro_2"/>
</dbReference>
<dbReference type="SUPFAM" id="SSF51445">
    <property type="entry name" value="(Trans)glycosidases"/>
    <property type="match status" value="1"/>
</dbReference>
<keyword evidence="7" id="KW-0106">Calcium</keyword>
<dbReference type="PRINTS" id="PR00132">
    <property type="entry name" value="GLHYDRLASE2"/>
</dbReference>
<dbReference type="InterPro" id="IPR011013">
    <property type="entry name" value="Gal_mutarotase_sf_dom"/>
</dbReference>
<dbReference type="InterPro" id="IPR023232">
    <property type="entry name" value="Glyco_hydro_2_AS"/>
</dbReference>
<comment type="cofactor">
    <cofactor evidence="2">
        <name>Ca(2+)</name>
        <dbReference type="ChEBI" id="CHEBI:29108"/>
    </cofactor>
</comment>
<dbReference type="Pfam" id="PF02837">
    <property type="entry name" value="Glyco_hydro_2_N"/>
    <property type="match status" value="1"/>
</dbReference>
<dbReference type="InterPro" id="IPR017853">
    <property type="entry name" value="GH"/>
</dbReference>
<sequence>MIKKVLFAAGLLINGWAQAQTPTDNYTIPRLSPRPVMVAGVTAPLLLLNGNWSFSNGAAGKPASIAVPGEWTMQGFRVNEGDTAIYHRNFRVPDDWQGKRIMIRFDGVSSWGKVLVNGKAVVTHEGGFVPFEAEISSTVKAGENQLEVQVQALTISDKLGCISQYAVHTMGGILRKVTLFVLPDINIEKLNITTQLSRDYTQGSLLVDLGTNSTKGTMHYVLTDAAGKKVAEKTIAAGAPQEIPVGRVQTWNPEKPCLYTLKASLLENGQVLETIAQQVGFREVKVNGGLLLVNGKPVKLHGVCRHDVHPILGRSITPELSRQDAALFKKGNCNYIRTSHYPPSEEFLAAADELGLFVESESAICWIEHGASPIWRLWNYKDEKYLPYFIRANVEKVNAQRNHPSIIIWSLANESLWSPLFARVNTIVKAMDPTRPTTFHDQCWGGYNNAGSQADIAVYHYPDSTGPRAADTMKRPVLFGEYAHVSCYNRRELATDPGIRAAYGEPLALMYDAMYRHPNCLGGAIWAGIDDDFHLPDGRIVGYGPWGPLDAWRREKPEFYGMRKAYAPVVVTNIKTPVVKGKQLLLQVENRFDFTTLTSANIHCQVDGQEKKINVHIAPHGEGILTIPVNEGSEVQLTFSDPEGNVVNEELITLKSATMEEKKAPVKLSYTQNEQSYTIYQGDHTFDISRLTGMIVSAKKGDVTILSQGPVWSVVPVNREDGGKPNVAGETYQNNIYPLKNYPLYTLFATALQVAATDSGIVVNETVTYTNAKGSIRYHFRPDNKVSMVYEIRYHGADSLARQYGMLLQLPPTFDQLSWKRKGGFSVYPADDIARNEGKAVLHAQITEGVEPWRKVPAGKWKDDTNELGSNDFRATKQHILRASLTDAAGNGITVLSDGKQSLRSWLQDAHLQLLIADYSNNGSEPFYSAPFTDAQQSVPKIVKGALVFTID</sequence>
<dbReference type="Gene3D" id="2.60.120.260">
    <property type="entry name" value="Galactose-binding domain-like"/>
    <property type="match status" value="1"/>
</dbReference>
<dbReference type="EC" id="3.2.1.23" evidence="5"/>
<gene>
    <name evidence="13" type="ORF">KE626_16855</name>
</gene>
<evidence type="ECO:0000259" key="12">
    <source>
        <dbReference type="Pfam" id="PF02837"/>
    </source>
</evidence>
<dbReference type="InterPro" id="IPR006104">
    <property type="entry name" value="Glyco_hydro_2_N"/>
</dbReference>
<dbReference type="EMBL" id="JAGTXB010000007">
    <property type="protein sequence ID" value="MBS0028993.1"/>
    <property type="molecule type" value="Genomic_DNA"/>
</dbReference>
<dbReference type="RefSeq" id="WP_211974092.1">
    <property type="nucleotide sequence ID" value="NZ_CBFHAM010000024.1"/>
</dbReference>
<dbReference type="PANTHER" id="PTHR46323:SF2">
    <property type="entry name" value="BETA-GALACTOSIDASE"/>
    <property type="match status" value="1"/>
</dbReference>
<comment type="subunit">
    <text evidence="4">Monomer.</text>
</comment>
<dbReference type="InterPro" id="IPR006102">
    <property type="entry name" value="Ig-like_GH2"/>
</dbReference>
<evidence type="ECO:0000256" key="5">
    <source>
        <dbReference type="ARBA" id="ARBA00012756"/>
    </source>
</evidence>
<keyword evidence="9" id="KW-0732">Signal</keyword>
<evidence type="ECO:0000256" key="7">
    <source>
        <dbReference type="ARBA" id="ARBA00022837"/>
    </source>
</evidence>
<evidence type="ECO:0000256" key="9">
    <source>
        <dbReference type="SAM" id="SignalP"/>
    </source>
</evidence>
<evidence type="ECO:0000256" key="4">
    <source>
        <dbReference type="ARBA" id="ARBA00011245"/>
    </source>
</evidence>
<dbReference type="PANTHER" id="PTHR46323">
    <property type="entry name" value="BETA-GALACTOSIDASE"/>
    <property type="match status" value="1"/>
</dbReference>
<dbReference type="Proteomes" id="UP000676386">
    <property type="component" value="Unassembled WGS sequence"/>
</dbReference>
<dbReference type="InterPro" id="IPR013783">
    <property type="entry name" value="Ig-like_fold"/>
</dbReference>
<name>A0ABS5J1R2_9BACT</name>
<dbReference type="PROSITE" id="PS00608">
    <property type="entry name" value="GLYCOSYL_HYDROL_F2_2"/>
    <property type="match status" value="1"/>
</dbReference>
<evidence type="ECO:0000259" key="10">
    <source>
        <dbReference type="Pfam" id="PF00703"/>
    </source>
</evidence>
<feature type="domain" description="Glycosyl hydrolases family 2 sugar binding" evidence="12">
    <location>
        <begin position="77"/>
        <end position="183"/>
    </location>
</feature>
<feature type="domain" description="Glycoside hydrolase family 2 catalytic" evidence="11">
    <location>
        <begin position="284"/>
        <end position="485"/>
    </location>
</feature>
<dbReference type="InterPro" id="IPR008979">
    <property type="entry name" value="Galactose-bd-like_sf"/>
</dbReference>
<keyword evidence="14" id="KW-1185">Reference proteome</keyword>
<comment type="similarity">
    <text evidence="3">Belongs to the glycosyl hydrolase 2 family.</text>
</comment>
<dbReference type="SUPFAM" id="SSF74650">
    <property type="entry name" value="Galactose mutarotase-like"/>
    <property type="match status" value="1"/>
</dbReference>
<evidence type="ECO:0000313" key="14">
    <source>
        <dbReference type="Proteomes" id="UP000676386"/>
    </source>
</evidence>
<evidence type="ECO:0000259" key="11">
    <source>
        <dbReference type="Pfam" id="PF02836"/>
    </source>
</evidence>
<dbReference type="Gene3D" id="2.60.40.10">
    <property type="entry name" value="Immunoglobulins"/>
    <property type="match status" value="1"/>
</dbReference>
<dbReference type="Gene3D" id="2.70.98.10">
    <property type="match status" value="1"/>
</dbReference>
<proteinExistence type="inferred from homology"/>
<keyword evidence="6" id="KW-0378">Hydrolase</keyword>